<feature type="domain" description="Galactose oxidase-like Early set" evidence="3">
    <location>
        <begin position="459"/>
        <end position="558"/>
    </location>
</feature>
<dbReference type="CDD" id="cd02851">
    <property type="entry name" value="E_set_GO_C"/>
    <property type="match status" value="1"/>
</dbReference>
<dbReference type="SUPFAM" id="SSF50965">
    <property type="entry name" value="Galactose oxidase, central domain"/>
    <property type="match status" value="1"/>
</dbReference>
<sequence length="561" mass="60204">MGVSRRNYILMMGSSKRRSCCSSSRSSSWLVMLVLQLLVLMFQLVAFMGLHQGVEAQGSWEIVQNNAGIASMHTAVTNYGTVVLLDRTDIGPSQLPLPDGVCRNDANDESSTVDCTAHSAIFDPVSGTIRPLFIQTDTWCSSGQFDADGTLVQTGGDNDGFSKIRTFSPCAADGDCNWVETTTPLQNGRWYATNQRLPDGTQVVVGGRSTSTLEYVPANGAPVFLDLISNANDAQNDNLYPYVHLLPNNQLFIFANRDSILFDWTTNSVVGNLPTIPGEPRNYPSAGSSAMLPLSGFNGWTDPEILVCGGSTYGAFLNVAAELPASISCGRIAPLSATPAWAMEDMPLRRNMGDMVLLPDRTVLILNGAANGAQGWGNAQNPVLTPVLYTSTAAVGTRFQSLTATQIPRVYHSTANLLPDGRVLVAGSNTHQFYTLTGDLPTELRIEAFSPPYLSGNQPSINNPPSTFPYGSTYDFSISGGNPDLIEINMLSAPYTTHSFSQGQRLLQLQTTVPVEDFFGAYTVTATAPPSAVIAPSAYYMLFAVSQGIPSQASWVQVGNN</sequence>
<protein>
    <recommendedName>
        <fullName evidence="6">Glyoxal oxidase</fullName>
    </recommendedName>
</protein>
<organism evidence="4 5">
    <name type="scientific">Sphagnum jensenii</name>
    <dbReference type="NCBI Taxonomy" id="128206"/>
    <lineage>
        <taxon>Eukaryota</taxon>
        <taxon>Viridiplantae</taxon>
        <taxon>Streptophyta</taxon>
        <taxon>Embryophyta</taxon>
        <taxon>Bryophyta</taxon>
        <taxon>Sphagnophytina</taxon>
        <taxon>Sphagnopsida</taxon>
        <taxon>Sphagnales</taxon>
        <taxon>Sphagnaceae</taxon>
        <taxon>Sphagnum</taxon>
    </lineage>
</organism>
<dbReference type="InterPro" id="IPR037293">
    <property type="entry name" value="Gal_Oxidase_central_sf"/>
</dbReference>
<dbReference type="PANTHER" id="PTHR32208:SF99">
    <property type="entry name" value="GLYOXAL OR GALACTOSE OXIDASE"/>
    <property type="match status" value="1"/>
</dbReference>
<dbReference type="InterPro" id="IPR014756">
    <property type="entry name" value="Ig_E-set"/>
</dbReference>
<evidence type="ECO:0000259" key="2">
    <source>
        <dbReference type="Pfam" id="PF07250"/>
    </source>
</evidence>
<dbReference type="Pfam" id="PF07250">
    <property type="entry name" value="Glyoxal_oxid_N"/>
    <property type="match status" value="1"/>
</dbReference>
<dbReference type="InterPro" id="IPR013783">
    <property type="entry name" value="Ig-like_fold"/>
</dbReference>
<dbReference type="Proteomes" id="UP001497444">
    <property type="component" value="Chromosome 6"/>
</dbReference>
<feature type="domain" description="Glyoxal oxidase N-terminal" evidence="2">
    <location>
        <begin position="72"/>
        <end position="453"/>
    </location>
</feature>
<reference evidence="4" key="1">
    <citation type="submission" date="2024-02" db="EMBL/GenBank/DDBJ databases">
        <authorList>
            <consortium name="ELIXIR-Norway"/>
            <consortium name="Elixir Norway"/>
        </authorList>
    </citation>
    <scope>NUCLEOTIDE SEQUENCE</scope>
</reference>
<keyword evidence="5" id="KW-1185">Reference proteome</keyword>
<keyword evidence="1" id="KW-0732">Signal</keyword>
<proteinExistence type="predicted"/>
<dbReference type="Pfam" id="PF09118">
    <property type="entry name" value="GO-like_E_set"/>
    <property type="match status" value="1"/>
</dbReference>
<evidence type="ECO:0000313" key="4">
    <source>
        <dbReference type="EMBL" id="CAK9274490.1"/>
    </source>
</evidence>
<dbReference type="PANTHER" id="PTHR32208">
    <property type="entry name" value="SECRETED PROTEIN-RELATED"/>
    <property type="match status" value="1"/>
</dbReference>
<dbReference type="Gene3D" id="2.60.40.10">
    <property type="entry name" value="Immunoglobulins"/>
    <property type="match status" value="1"/>
</dbReference>
<dbReference type="Gene3D" id="2.130.10.80">
    <property type="entry name" value="Galactose oxidase/kelch, beta-propeller"/>
    <property type="match status" value="1"/>
</dbReference>
<accession>A0ABP0X5W7</accession>
<evidence type="ECO:0008006" key="6">
    <source>
        <dbReference type="Google" id="ProtNLM"/>
    </source>
</evidence>
<gene>
    <name evidence="4" type="ORF">CSSPJE1EN1_LOCUS19968</name>
</gene>
<dbReference type="SUPFAM" id="SSF81296">
    <property type="entry name" value="E set domains"/>
    <property type="match status" value="1"/>
</dbReference>
<name>A0ABP0X5W7_9BRYO</name>
<evidence type="ECO:0000313" key="5">
    <source>
        <dbReference type="Proteomes" id="UP001497444"/>
    </source>
</evidence>
<evidence type="ECO:0000256" key="1">
    <source>
        <dbReference type="ARBA" id="ARBA00022729"/>
    </source>
</evidence>
<dbReference type="InterPro" id="IPR011043">
    <property type="entry name" value="Gal_Oxase/kelch_b-propeller"/>
</dbReference>
<dbReference type="InterPro" id="IPR009880">
    <property type="entry name" value="Glyoxal_oxidase_N"/>
</dbReference>
<evidence type="ECO:0000259" key="3">
    <source>
        <dbReference type="Pfam" id="PF09118"/>
    </source>
</evidence>
<dbReference type="InterPro" id="IPR015202">
    <property type="entry name" value="GO-like_E_set"/>
</dbReference>
<dbReference type="EMBL" id="OZ020101">
    <property type="protein sequence ID" value="CAK9274490.1"/>
    <property type="molecule type" value="Genomic_DNA"/>
</dbReference>